<gene>
    <name evidence="7" type="ORF">RIMI_LOCUS17284972</name>
</gene>
<comment type="subcellular location">
    <subcellularLocation>
        <location evidence="1">Membrane</location>
        <topology evidence="1">Single-pass type I membrane protein</topology>
    </subcellularLocation>
</comment>
<dbReference type="PANTHER" id="PTHR11640:SF49">
    <property type="entry name" value="KIN OF IRRE-LIKE PROTEIN 3"/>
    <property type="match status" value="1"/>
</dbReference>
<keyword evidence="4" id="KW-0325">Glycoprotein</keyword>
<accession>A0ABN9M6P8</accession>
<dbReference type="InterPro" id="IPR003599">
    <property type="entry name" value="Ig_sub"/>
</dbReference>
<dbReference type="InterPro" id="IPR036179">
    <property type="entry name" value="Ig-like_dom_sf"/>
</dbReference>
<evidence type="ECO:0000313" key="8">
    <source>
        <dbReference type="Proteomes" id="UP001176940"/>
    </source>
</evidence>
<dbReference type="Pfam" id="PF07679">
    <property type="entry name" value="I-set"/>
    <property type="match status" value="1"/>
</dbReference>
<evidence type="ECO:0000256" key="5">
    <source>
        <dbReference type="ARBA" id="ARBA00023319"/>
    </source>
</evidence>
<dbReference type="SMART" id="SM00409">
    <property type="entry name" value="IG"/>
    <property type="match status" value="1"/>
</dbReference>
<keyword evidence="5" id="KW-0393">Immunoglobulin domain</keyword>
<feature type="domain" description="Ig-like" evidence="6">
    <location>
        <begin position="25"/>
        <end position="134"/>
    </location>
</feature>
<evidence type="ECO:0000256" key="2">
    <source>
        <dbReference type="ARBA" id="ARBA00023136"/>
    </source>
</evidence>
<dbReference type="InterPro" id="IPR051275">
    <property type="entry name" value="Cell_adhesion_signaling"/>
</dbReference>
<name>A0ABN9M6P8_9NEOB</name>
<reference evidence="7" key="1">
    <citation type="submission" date="2023-07" db="EMBL/GenBank/DDBJ databases">
        <authorList>
            <person name="Stuckert A."/>
        </authorList>
    </citation>
    <scope>NUCLEOTIDE SEQUENCE</scope>
</reference>
<proteinExistence type="predicted"/>
<dbReference type="EMBL" id="CAUEEQ010050076">
    <property type="protein sequence ID" value="CAJ0960419.1"/>
    <property type="molecule type" value="Genomic_DNA"/>
</dbReference>
<dbReference type="Proteomes" id="UP001176940">
    <property type="component" value="Unassembled WGS sequence"/>
</dbReference>
<dbReference type="Gene3D" id="2.60.40.10">
    <property type="entry name" value="Immunoglobulins"/>
    <property type="match status" value="1"/>
</dbReference>
<keyword evidence="8" id="KW-1185">Reference proteome</keyword>
<dbReference type="InterPro" id="IPR007110">
    <property type="entry name" value="Ig-like_dom"/>
</dbReference>
<dbReference type="InterPro" id="IPR013783">
    <property type="entry name" value="Ig-like_fold"/>
</dbReference>
<evidence type="ECO:0000313" key="7">
    <source>
        <dbReference type="EMBL" id="CAJ0960419.1"/>
    </source>
</evidence>
<dbReference type="PROSITE" id="PS50835">
    <property type="entry name" value="IG_LIKE"/>
    <property type="match status" value="1"/>
</dbReference>
<dbReference type="PANTHER" id="PTHR11640">
    <property type="entry name" value="NEPHRIN"/>
    <property type="match status" value="1"/>
</dbReference>
<evidence type="ECO:0000256" key="4">
    <source>
        <dbReference type="ARBA" id="ARBA00023180"/>
    </source>
</evidence>
<keyword evidence="2" id="KW-0472">Membrane</keyword>
<evidence type="ECO:0000256" key="3">
    <source>
        <dbReference type="ARBA" id="ARBA00023157"/>
    </source>
</evidence>
<sequence length="199" mass="21576">MPGTTPGTPSNMATSCRYLAVYNTPALITISVVLSSGQSSSFTQQPQDQVVVAGRPVSLPCAIPGYHGVVLWIKDGLALGVGRDLSGYPRYSVEGDHSSGEHHLKIQRAELQDDALYECQAIQAAIRSRPARLTVLGRGINTRDETQYLSRWRGSVTSPVTRTAAPHYVNCDFKAGAALSLKNNRDELIRVGKELIEAR</sequence>
<dbReference type="SUPFAM" id="SSF48726">
    <property type="entry name" value="Immunoglobulin"/>
    <property type="match status" value="1"/>
</dbReference>
<protein>
    <recommendedName>
        <fullName evidence="6">Ig-like domain-containing protein</fullName>
    </recommendedName>
</protein>
<keyword evidence="3" id="KW-1015">Disulfide bond</keyword>
<dbReference type="InterPro" id="IPR013098">
    <property type="entry name" value="Ig_I-set"/>
</dbReference>
<comment type="caution">
    <text evidence="7">The sequence shown here is derived from an EMBL/GenBank/DDBJ whole genome shotgun (WGS) entry which is preliminary data.</text>
</comment>
<evidence type="ECO:0000259" key="6">
    <source>
        <dbReference type="PROSITE" id="PS50835"/>
    </source>
</evidence>
<evidence type="ECO:0000256" key="1">
    <source>
        <dbReference type="ARBA" id="ARBA00004479"/>
    </source>
</evidence>
<organism evidence="7 8">
    <name type="scientific">Ranitomeya imitator</name>
    <name type="common">mimic poison frog</name>
    <dbReference type="NCBI Taxonomy" id="111125"/>
    <lineage>
        <taxon>Eukaryota</taxon>
        <taxon>Metazoa</taxon>
        <taxon>Chordata</taxon>
        <taxon>Craniata</taxon>
        <taxon>Vertebrata</taxon>
        <taxon>Euteleostomi</taxon>
        <taxon>Amphibia</taxon>
        <taxon>Batrachia</taxon>
        <taxon>Anura</taxon>
        <taxon>Neobatrachia</taxon>
        <taxon>Hyloidea</taxon>
        <taxon>Dendrobatidae</taxon>
        <taxon>Dendrobatinae</taxon>
        <taxon>Ranitomeya</taxon>
    </lineage>
</organism>